<dbReference type="EMBL" id="RJTM01000008">
    <property type="protein sequence ID" value="RNL94019.1"/>
    <property type="molecule type" value="Genomic_DNA"/>
</dbReference>
<dbReference type="AlphaFoldDB" id="A0A3N0F1U6"/>
<evidence type="ECO:0000256" key="3">
    <source>
        <dbReference type="SAM" id="SignalP"/>
    </source>
</evidence>
<name>A0A3N0F1U6_SINP1</name>
<keyword evidence="2" id="KW-0862">Zinc</keyword>
<dbReference type="InterPro" id="IPR027268">
    <property type="entry name" value="Peptidase_M4/M1_CTD_sf"/>
</dbReference>
<feature type="chain" id="PRO_5018314747" evidence="3">
    <location>
        <begin position="30"/>
        <end position="634"/>
    </location>
</feature>
<keyword evidence="2" id="KW-0479">Metal-binding</keyword>
<accession>A0A3N0F1U6</accession>
<gene>
    <name evidence="5" type="ORF">ED312_01810</name>
</gene>
<evidence type="ECO:0000256" key="1">
    <source>
        <dbReference type="PIRSR" id="PIRSR634015-1"/>
    </source>
</evidence>
<evidence type="ECO:0000313" key="5">
    <source>
        <dbReference type="EMBL" id="RNL94019.1"/>
    </source>
</evidence>
<sequence length="634" mass="72710">MHSIDVKIRHMKKFIIACSVLLAGFAANAQATAGYWQQHVDYRMNVDMDVKTFRYTGKQELIYTNNSPDVLDKVFYHLYFNAFQPGSEMDVRLKTIADPDKRMVINKGTKEEPEYESRIGVLKPDEVGYIKVQSLTQDGQPVTYETKGTILEVKLASPLKPGVSAKLAMDFEGQVPLQIRRSGRNSSEGVALSMTQWYPKMAEYDFEGWHADPYIGREFHGVWGNFDVQISIDKEYILGGTGNLQNGDEIGYGYEKKGTKVKRPKGKKLTWHFHAEKVHDFAWAADPEYIHDTLETPSGVTLHFLYKDNPEIVENWKKLQPRTAALLDFYNKNIGPYPWKQYSVIQGGDGGMEYAMCTLITGERSFGSLVGVTAHEMAHAWFQHLLATNESKHPWMDEGFTSFISDLAENEIMERNKPNPFENAYRSYFMLAMSGKEQPQTTHADRYAENMAYSFSAYSKGEVFLAQLGYVIGQDKLMETLHRYYEDFKFKHPTPNDFKRVAEKVSGFQLDWYLTDWTMTTNTIDYAIKEVTGEGEDTKVTLERIGLMPMPVDVLVVYKDDSYETFYAPLRMMHGIKDNPYPNLERTVLPDWAWAYPTYEFTINRPKSDIKAIVVDPSDLMADVDKSNNGMTFE</sequence>
<proteinExistence type="predicted"/>
<keyword evidence="3" id="KW-0732">Signal</keyword>
<dbReference type="SUPFAM" id="SSF55486">
    <property type="entry name" value="Metalloproteases ('zincins'), catalytic domain"/>
    <property type="match status" value="1"/>
</dbReference>
<evidence type="ECO:0000256" key="2">
    <source>
        <dbReference type="PIRSR" id="PIRSR634015-3"/>
    </source>
</evidence>
<feature type="active site" description="Proton donor" evidence="1">
    <location>
        <position position="458"/>
    </location>
</feature>
<evidence type="ECO:0000313" key="6">
    <source>
        <dbReference type="Proteomes" id="UP000267469"/>
    </source>
</evidence>
<feature type="binding site" evidence="2">
    <location>
        <position position="398"/>
    </location>
    <ligand>
        <name>Zn(2+)</name>
        <dbReference type="ChEBI" id="CHEBI:29105"/>
        <note>catalytic</note>
    </ligand>
</feature>
<comment type="cofactor">
    <cofactor evidence="2">
        <name>Zn(2+)</name>
        <dbReference type="ChEBI" id="CHEBI:29105"/>
    </cofactor>
    <text evidence="2">Binds 1 zinc ion per subunit.</text>
</comment>
<dbReference type="CDD" id="cd09604">
    <property type="entry name" value="M1_APN_like"/>
    <property type="match status" value="1"/>
</dbReference>
<dbReference type="OrthoDB" id="9814383at2"/>
<protein>
    <submittedName>
        <fullName evidence="5">M1 family peptidase</fullName>
    </submittedName>
</protein>
<reference evidence="5 6" key="1">
    <citation type="submission" date="2018-10" db="EMBL/GenBank/DDBJ databases">
        <title>Sinomicrobium pectinilyticum sp. nov., a pectinase-producing bacterium isolated from alkaline and saline soil, and emended description of the genus Sinomicrobium.</title>
        <authorList>
            <person name="Cheng B."/>
            <person name="Li C."/>
            <person name="Lai Q."/>
            <person name="Du M."/>
            <person name="Shao Z."/>
            <person name="Xu P."/>
            <person name="Yang C."/>
        </authorList>
    </citation>
    <scope>NUCLEOTIDE SEQUENCE [LARGE SCALE GENOMIC DNA]</scope>
    <source>
        <strain evidence="5 6">5DNS001</strain>
    </source>
</reference>
<organism evidence="5 6">
    <name type="scientific">Sinomicrobium pectinilyticum</name>
    <dbReference type="NCBI Taxonomy" id="1084421"/>
    <lineage>
        <taxon>Bacteria</taxon>
        <taxon>Pseudomonadati</taxon>
        <taxon>Bacteroidota</taxon>
        <taxon>Flavobacteriia</taxon>
        <taxon>Flavobacteriales</taxon>
        <taxon>Flavobacteriaceae</taxon>
        <taxon>Sinomicrobium</taxon>
    </lineage>
</organism>
<dbReference type="Pfam" id="PF01433">
    <property type="entry name" value="Peptidase_M1"/>
    <property type="match status" value="1"/>
</dbReference>
<feature type="signal peptide" evidence="3">
    <location>
        <begin position="1"/>
        <end position="29"/>
    </location>
</feature>
<dbReference type="Gene3D" id="1.10.390.10">
    <property type="entry name" value="Neutral Protease Domain 2"/>
    <property type="match status" value="1"/>
</dbReference>
<keyword evidence="6" id="KW-1185">Reference proteome</keyword>
<feature type="active site" description="Proton acceptor" evidence="1">
    <location>
        <position position="376"/>
    </location>
</feature>
<dbReference type="Proteomes" id="UP000267469">
    <property type="component" value="Unassembled WGS sequence"/>
</dbReference>
<dbReference type="InterPro" id="IPR014782">
    <property type="entry name" value="Peptidase_M1_dom"/>
</dbReference>
<evidence type="ECO:0000259" key="4">
    <source>
        <dbReference type="Pfam" id="PF01433"/>
    </source>
</evidence>
<dbReference type="PANTHER" id="PTHR45726">
    <property type="entry name" value="LEUKOTRIENE A-4 HYDROLASE"/>
    <property type="match status" value="1"/>
</dbReference>
<feature type="domain" description="Peptidase M1 membrane alanine aminopeptidase" evidence="4">
    <location>
        <begin position="336"/>
        <end position="517"/>
    </location>
</feature>
<dbReference type="GO" id="GO:0008270">
    <property type="term" value="F:zinc ion binding"/>
    <property type="evidence" value="ECO:0007669"/>
    <property type="project" value="InterPro"/>
</dbReference>
<feature type="binding site" evidence="2">
    <location>
        <position position="375"/>
    </location>
    <ligand>
        <name>Zn(2+)</name>
        <dbReference type="ChEBI" id="CHEBI:29105"/>
        <note>catalytic</note>
    </ligand>
</feature>
<dbReference type="InterPro" id="IPR034015">
    <property type="entry name" value="M1_LTA4H"/>
</dbReference>
<comment type="caution">
    <text evidence="5">The sequence shown here is derived from an EMBL/GenBank/DDBJ whole genome shotgun (WGS) entry which is preliminary data.</text>
</comment>
<dbReference type="GO" id="GO:0008237">
    <property type="term" value="F:metallopeptidase activity"/>
    <property type="evidence" value="ECO:0007669"/>
    <property type="project" value="InterPro"/>
</dbReference>
<feature type="binding site" evidence="2">
    <location>
        <position position="379"/>
    </location>
    <ligand>
        <name>Zn(2+)</name>
        <dbReference type="ChEBI" id="CHEBI:29105"/>
        <note>catalytic</note>
    </ligand>
</feature>
<dbReference type="PANTHER" id="PTHR45726:SF3">
    <property type="entry name" value="LEUKOTRIENE A-4 HYDROLASE"/>
    <property type="match status" value="1"/>
</dbReference>